<keyword evidence="4" id="KW-1185">Reference proteome</keyword>
<evidence type="ECO:0000256" key="1">
    <source>
        <dbReference type="SAM" id="MobiDB-lite"/>
    </source>
</evidence>
<feature type="signal peptide" evidence="2">
    <location>
        <begin position="1"/>
        <end position="20"/>
    </location>
</feature>
<proteinExistence type="predicted"/>
<organism evidence="3 4">
    <name type="scientific">Pendulispora albinea</name>
    <dbReference type="NCBI Taxonomy" id="2741071"/>
    <lineage>
        <taxon>Bacteria</taxon>
        <taxon>Pseudomonadati</taxon>
        <taxon>Myxococcota</taxon>
        <taxon>Myxococcia</taxon>
        <taxon>Myxococcales</taxon>
        <taxon>Sorangiineae</taxon>
        <taxon>Pendulisporaceae</taxon>
        <taxon>Pendulispora</taxon>
    </lineage>
</organism>
<keyword evidence="2" id="KW-0732">Signal</keyword>
<protein>
    <submittedName>
        <fullName evidence="3">Uncharacterized protein</fullName>
    </submittedName>
</protein>
<dbReference type="EMBL" id="CP089984">
    <property type="protein sequence ID" value="WXB13687.1"/>
    <property type="molecule type" value="Genomic_DNA"/>
</dbReference>
<dbReference type="RefSeq" id="WP_394823300.1">
    <property type="nucleotide sequence ID" value="NZ_CP089984.1"/>
</dbReference>
<reference evidence="3 4" key="1">
    <citation type="submission" date="2021-12" db="EMBL/GenBank/DDBJ databases">
        <title>Discovery of the Pendulisporaceae a myxobacterial family with distinct sporulation behavior and unique specialized metabolism.</title>
        <authorList>
            <person name="Garcia R."/>
            <person name="Popoff A."/>
            <person name="Bader C.D."/>
            <person name="Loehr J."/>
            <person name="Walesch S."/>
            <person name="Walt C."/>
            <person name="Boldt J."/>
            <person name="Bunk B."/>
            <person name="Haeckl F.J.F.P.J."/>
            <person name="Gunesch A.P."/>
            <person name="Birkelbach J."/>
            <person name="Nuebel U."/>
            <person name="Pietschmann T."/>
            <person name="Bach T."/>
            <person name="Mueller R."/>
        </authorList>
    </citation>
    <scope>NUCLEOTIDE SEQUENCE [LARGE SCALE GENOMIC DNA]</scope>
    <source>
        <strain evidence="3 4">MSr11954</strain>
    </source>
</reference>
<evidence type="ECO:0000313" key="3">
    <source>
        <dbReference type="EMBL" id="WXB13687.1"/>
    </source>
</evidence>
<dbReference type="PROSITE" id="PS51257">
    <property type="entry name" value="PROKAR_LIPOPROTEIN"/>
    <property type="match status" value="1"/>
</dbReference>
<gene>
    <name evidence="3" type="ORF">LZC94_38360</name>
</gene>
<name>A0ABZ2LRY9_9BACT</name>
<evidence type="ECO:0000256" key="2">
    <source>
        <dbReference type="SAM" id="SignalP"/>
    </source>
</evidence>
<sequence>MNFFRAVPVLVAWVALGAFGCAESTPSPVERPTTSGPADSAGGSGPTSFDTQHWGTAHSKRFALTIPLPEPKNWTLDDHSQRELTVRHLATRSVVQIFTTTEPSLVNRQRCEDRARDLGFVPTGKMTTVEDATTIGPGAYDTRVWVTLLPGATERDPILGHVFAFGGYIRKCLFFHFQTEIPSARDESALSARLALARTRILGALALDDFDNLPREEPSKRRGAR</sequence>
<dbReference type="Proteomes" id="UP001370348">
    <property type="component" value="Chromosome"/>
</dbReference>
<feature type="chain" id="PRO_5046449577" evidence="2">
    <location>
        <begin position="21"/>
        <end position="225"/>
    </location>
</feature>
<accession>A0ABZ2LRY9</accession>
<evidence type="ECO:0000313" key="4">
    <source>
        <dbReference type="Proteomes" id="UP001370348"/>
    </source>
</evidence>
<feature type="region of interest" description="Disordered" evidence="1">
    <location>
        <begin position="24"/>
        <end position="52"/>
    </location>
</feature>